<dbReference type="AlphaFoldDB" id="A0AAD6M4B2"/>
<accession>A0AAD6M4B2</accession>
<name>A0AAD6M4B2_9ROSI</name>
<dbReference type="Proteomes" id="UP001164929">
    <property type="component" value="Chromosome 11"/>
</dbReference>
<organism evidence="1 2">
    <name type="scientific">Populus alba x Populus x berolinensis</name>
    <dbReference type="NCBI Taxonomy" id="444605"/>
    <lineage>
        <taxon>Eukaryota</taxon>
        <taxon>Viridiplantae</taxon>
        <taxon>Streptophyta</taxon>
        <taxon>Embryophyta</taxon>
        <taxon>Tracheophyta</taxon>
        <taxon>Spermatophyta</taxon>
        <taxon>Magnoliopsida</taxon>
        <taxon>eudicotyledons</taxon>
        <taxon>Gunneridae</taxon>
        <taxon>Pentapetalae</taxon>
        <taxon>rosids</taxon>
        <taxon>fabids</taxon>
        <taxon>Malpighiales</taxon>
        <taxon>Salicaceae</taxon>
        <taxon>Saliceae</taxon>
        <taxon>Populus</taxon>
    </lineage>
</organism>
<comment type="caution">
    <text evidence="1">The sequence shown here is derived from an EMBL/GenBank/DDBJ whole genome shotgun (WGS) entry which is preliminary data.</text>
</comment>
<protein>
    <submittedName>
        <fullName evidence="1">Uncharacterized protein</fullName>
    </submittedName>
</protein>
<proteinExistence type="predicted"/>
<reference evidence="1" key="1">
    <citation type="journal article" date="2023" name="Mol. Ecol. Resour.">
        <title>Chromosome-level genome assembly of a triploid poplar Populus alba 'Berolinensis'.</title>
        <authorList>
            <person name="Chen S."/>
            <person name="Yu Y."/>
            <person name="Wang X."/>
            <person name="Wang S."/>
            <person name="Zhang T."/>
            <person name="Zhou Y."/>
            <person name="He R."/>
            <person name="Meng N."/>
            <person name="Wang Y."/>
            <person name="Liu W."/>
            <person name="Liu Z."/>
            <person name="Liu J."/>
            <person name="Guo Q."/>
            <person name="Huang H."/>
            <person name="Sederoff R.R."/>
            <person name="Wang G."/>
            <person name="Qu G."/>
            <person name="Chen S."/>
        </authorList>
    </citation>
    <scope>NUCLEOTIDE SEQUENCE</scope>
    <source>
        <strain evidence="1">SC-2020</strain>
    </source>
</reference>
<keyword evidence="2" id="KW-1185">Reference proteome</keyword>
<gene>
    <name evidence="1" type="ORF">NC653_027041</name>
</gene>
<evidence type="ECO:0000313" key="2">
    <source>
        <dbReference type="Proteomes" id="UP001164929"/>
    </source>
</evidence>
<dbReference type="EMBL" id="JAQIZT010000011">
    <property type="protein sequence ID" value="KAJ6978763.1"/>
    <property type="molecule type" value="Genomic_DNA"/>
</dbReference>
<evidence type="ECO:0000313" key="1">
    <source>
        <dbReference type="EMBL" id="KAJ6978763.1"/>
    </source>
</evidence>
<sequence length="104" mass="11999">MTIIQCQLIINQNYRGNSKYMTMKCLEFSMNTTFHTYVKLLVIHVRIASLVFGSHRSSHVNLKLSSKNALNHIKVIPIKVTTASKITRDHHFVLADSFFVQNQH</sequence>